<dbReference type="InterPro" id="IPR029344">
    <property type="entry name" value="SLBP_RNA_bind"/>
</dbReference>
<evidence type="ECO:0000256" key="2">
    <source>
        <dbReference type="ARBA" id="ARBA00022884"/>
    </source>
</evidence>
<dbReference type="Pfam" id="PF15247">
    <property type="entry name" value="SLBP_RNA_bind"/>
    <property type="match status" value="1"/>
</dbReference>
<feature type="domain" description="Histone RNA hairpin-binding protein RNA-binding" evidence="4">
    <location>
        <begin position="68"/>
        <end position="133"/>
    </location>
</feature>
<evidence type="ECO:0000313" key="5">
    <source>
        <dbReference type="EMBL" id="GMI44297.1"/>
    </source>
</evidence>
<dbReference type="PANTHER" id="PTHR17408">
    <property type="entry name" value="HISTONE RNA HAIRPIN-BINDING PROTEIN"/>
    <property type="match status" value="1"/>
</dbReference>
<dbReference type="GO" id="GO:0006398">
    <property type="term" value="P:mRNA 3'-end processing by stem-loop binding and cleavage"/>
    <property type="evidence" value="ECO:0007669"/>
    <property type="project" value="TreeGrafter"/>
</dbReference>
<feature type="compositionally biased region" description="Basic and acidic residues" evidence="3">
    <location>
        <begin position="1"/>
        <end position="26"/>
    </location>
</feature>
<reference evidence="6" key="1">
    <citation type="journal article" date="2023" name="Commun. Biol.">
        <title>Genome analysis of Parmales, the sister group of diatoms, reveals the evolutionary specialization of diatoms from phago-mixotrophs to photoautotrophs.</title>
        <authorList>
            <person name="Ban H."/>
            <person name="Sato S."/>
            <person name="Yoshikawa S."/>
            <person name="Yamada K."/>
            <person name="Nakamura Y."/>
            <person name="Ichinomiya M."/>
            <person name="Sato N."/>
            <person name="Blanc-Mathieu R."/>
            <person name="Endo H."/>
            <person name="Kuwata A."/>
            <person name="Ogata H."/>
        </authorList>
    </citation>
    <scope>NUCLEOTIDE SEQUENCE [LARGE SCALE GENOMIC DNA]</scope>
</reference>
<evidence type="ECO:0000259" key="4">
    <source>
        <dbReference type="Pfam" id="PF15247"/>
    </source>
</evidence>
<evidence type="ECO:0000256" key="1">
    <source>
        <dbReference type="ARBA" id="ARBA00006151"/>
    </source>
</evidence>
<name>A0A9W7GHW4_9STRA</name>
<feature type="region of interest" description="Disordered" evidence="3">
    <location>
        <begin position="132"/>
        <end position="226"/>
    </location>
</feature>
<dbReference type="GO" id="GO:0003729">
    <property type="term" value="F:mRNA binding"/>
    <property type="evidence" value="ECO:0007669"/>
    <property type="project" value="InterPro"/>
</dbReference>
<dbReference type="GO" id="GO:0071204">
    <property type="term" value="C:histone pre-mRNA 3'end processing complex"/>
    <property type="evidence" value="ECO:0007669"/>
    <property type="project" value="TreeGrafter"/>
</dbReference>
<dbReference type="AlphaFoldDB" id="A0A9W7GHW4"/>
<feature type="compositionally biased region" description="Basic and acidic residues" evidence="3">
    <location>
        <begin position="132"/>
        <end position="155"/>
    </location>
</feature>
<feature type="compositionally biased region" description="Basic and acidic residues" evidence="3">
    <location>
        <begin position="167"/>
        <end position="180"/>
    </location>
</feature>
<dbReference type="InterPro" id="IPR038294">
    <property type="entry name" value="SLBP_RNA_bind_sf"/>
</dbReference>
<feature type="compositionally biased region" description="Acidic residues" evidence="3">
    <location>
        <begin position="194"/>
        <end position="226"/>
    </location>
</feature>
<dbReference type="GO" id="GO:0005737">
    <property type="term" value="C:cytoplasm"/>
    <property type="evidence" value="ECO:0007669"/>
    <property type="project" value="TreeGrafter"/>
</dbReference>
<dbReference type="GO" id="GO:0071207">
    <property type="term" value="F:histone pre-mRNA stem-loop binding"/>
    <property type="evidence" value="ECO:0007669"/>
    <property type="project" value="TreeGrafter"/>
</dbReference>
<feature type="region of interest" description="Disordered" evidence="3">
    <location>
        <begin position="1"/>
        <end position="75"/>
    </location>
</feature>
<comment type="caution">
    <text evidence="5">The sequence shown here is derived from an EMBL/GenBank/DDBJ whole genome shotgun (WGS) entry which is preliminary data.</text>
</comment>
<dbReference type="PANTHER" id="PTHR17408:SF0">
    <property type="entry name" value="HISTONE RNA HAIRPIN-BINDING PROTEIN"/>
    <property type="match status" value="1"/>
</dbReference>
<dbReference type="Proteomes" id="UP001165065">
    <property type="component" value="Unassembled WGS sequence"/>
</dbReference>
<keyword evidence="6" id="KW-1185">Reference proteome</keyword>
<keyword evidence="2" id="KW-0694">RNA-binding</keyword>
<evidence type="ECO:0000313" key="6">
    <source>
        <dbReference type="Proteomes" id="UP001165065"/>
    </source>
</evidence>
<accession>A0A9W7GHW4</accession>
<proteinExistence type="inferred from homology"/>
<gene>
    <name evidence="5" type="ORF">TrCOL_g9887</name>
</gene>
<dbReference type="EMBL" id="BRYA01001476">
    <property type="protein sequence ID" value="GMI44297.1"/>
    <property type="molecule type" value="Genomic_DNA"/>
</dbReference>
<evidence type="ECO:0000256" key="3">
    <source>
        <dbReference type="SAM" id="MobiDB-lite"/>
    </source>
</evidence>
<organism evidence="5 6">
    <name type="scientific">Triparma columacea</name>
    <dbReference type="NCBI Taxonomy" id="722753"/>
    <lineage>
        <taxon>Eukaryota</taxon>
        <taxon>Sar</taxon>
        <taxon>Stramenopiles</taxon>
        <taxon>Ochrophyta</taxon>
        <taxon>Bolidophyceae</taxon>
        <taxon>Parmales</taxon>
        <taxon>Triparmaceae</taxon>
        <taxon>Triparma</taxon>
    </lineage>
</organism>
<dbReference type="GO" id="GO:0051028">
    <property type="term" value="P:mRNA transport"/>
    <property type="evidence" value="ECO:0007669"/>
    <property type="project" value="TreeGrafter"/>
</dbReference>
<protein>
    <recommendedName>
        <fullName evidence="4">Histone RNA hairpin-binding protein RNA-binding domain-containing protein</fullName>
    </recommendedName>
</protein>
<comment type="similarity">
    <text evidence="1">Belongs to the SLBP family.</text>
</comment>
<dbReference type="InterPro" id="IPR026502">
    <property type="entry name" value="SLBP1/SLBP2"/>
</dbReference>
<dbReference type="Gene3D" id="1.10.8.1120">
    <property type="entry name" value="Histone RNA hairpin-binding protein RNA-binding domain"/>
    <property type="match status" value="1"/>
</dbReference>
<dbReference type="OrthoDB" id="265795at2759"/>
<sequence length="226" mass="25131">MSWHNPEGRRGKRDRDDDTESGRANDNHFGSTSGSSSAPPPPPSKRRKPCSRPNAREVFGEINESQYPNRVRTREKQISYGKNTLSYDAYTELVPVSSRSITDPWTPDAKADIPNKRWLGMVRGWRKSLHKYDTGGRKDEVEQGRKGGGMEKEAADGAEEGGGRSGKGREEEKATAERKGLIVTPDFLRAGEGLGEEVVEETYEDNDVGDGWVDEDDDSDDDDDLL</sequence>